<dbReference type="Gene3D" id="3.40.50.2300">
    <property type="match status" value="1"/>
</dbReference>
<organism evidence="11 12">
    <name type="scientific">Acidiphilium cryptum (strain JF-5)</name>
    <dbReference type="NCBI Taxonomy" id="349163"/>
    <lineage>
        <taxon>Bacteria</taxon>
        <taxon>Pseudomonadati</taxon>
        <taxon>Pseudomonadota</taxon>
        <taxon>Alphaproteobacteria</taxon>
        <taxon>Acetobacterales</taxon>
        <taxon>Acidocellaceae</taxon>
        <taxon>Acidiphilium</taxon>
    </lineage>
</organism>
<dbReference type="AlphaFoldDB" id="A5FYJ8"/>
<dbReference type="FunFam" id="3.40.50.300:FF:000006">
    <property type="entry name" value="DNA-binding transcriptional regulator NtrC"/>
    <property type="match status" value="1"/>
</dbReference>
<dbReference type="InterPro" id="IPR002078">
    <property type="entry name" value="Sigma_54_int"/>
</dbReference>
<keyword evidence="7" id="KW-0804">Transcription</keyword>
<keyword evidence="1" id="KW-0547">Nucleotide-binding</keyword>
<keyword evidence="8" id="KW-0597">Phosphoprotein</keyword>
<dbReference type="SMART" id="SM00382">
    <property type="entry name" value="AAA"/>
    <property type="match status" value="1"/>
</dbReference>
<evidence type="ECO:0000259" key="10">
    <source>
        <dbReference type="PROSITE" id="PS50110"/>
    </source>
</evidence>
<dbReference type="Gene3D" id="1.10.8.60">
    <property type="match status" value="1"/>
</dbReference>
<dbReference type="EMBL" id="CP000697">
    <property type="protein sequence ID" value="ABQ30680.1"/>
    <property type="molecule type" value="Genomic_DNA"/>
</dbReference>
<dbReference type="InterPro" id="IPR002197">
    <property type="entry name" value="HTH_Fis"/>
</dbReference>
<feature type="modified residue" description="4-aspartylphosphate" evidence="8">
    <location>
        <position position="52"/>
    </location>
</feature>
<evidence type="ECO:0000256" key="5">
    <source>
        <dbReference type="ARBA" id="ARBA00023125"/>
    </source>
</evidence>
<dbReference type="Proteomes" id="UP000000245">
    <property type="component" value="Chromosome"/>
</dbReference>
<evidence type="ECO:0000256" key="8">
    <source>
        <dbReference type="PROSITE-ProRule" id="PRU00169"/>
    </source>
</evidence>
<dbReference type="SUPFAM" id="SSF46689">
    <property type="entry name" value="Homeodomain-like"/>
    <property type="match status" value="1"/>
</dbReference>
<dbReference type="GO" id="GO:0043565">
    <property type="term" value="F:sequence-specific DNA binding"/>
    <property type="evidence" value="ECO:0007669"/>
    <property type="project" value="InterPro"/>
</dbReference>
<reference evidence="11 12" key="1">
    <citation type="submission" date="2007-05" db="EMBL/GenBank/DDBJ databases">
        <title>Complete sequence of chromosome of Acidiphilium cryptum JF-5.</title>
        <authorList>
            <consortium name="US DOE Joint Genome Institute"/>
            <person name="Copeland A."/>
            <person name="Lucas S."/>
            <person name="Lapidus A."/>
            <person name="Barry K."/>
            <person name="Detter J.C."/>
            <person name="Glavina del Rio T."/>
            <person name="Hammon N."/>
            <person name="Israni S."/>
            <person name="Dalin E."/>
            <person name="Tice H."/>
            <person name="Pitluck S."/>
            <person name="Sims D."/>
            <person name="Brettin T."/>
            <person name="Bruce D."/>
            <person name="Han C."/>
            <person name="Schmutz J."/>
            <person name="Larimer F."/>
            <person name="Land M."/>
            <person name="Hauser L."/>
            <person name="Kyrpides N."/>
            <person name="Kim E."/>
            <person name="Magnuson T."/>
            <person name="Richardson P."/>
        </authorList>
    </citation>
    <scope>NUCLEOTIDE SEQUENCE [LARGE SCALE GENOMIC DNA]</scope>
    <source>
        <strain evidence="11 12">JF-5</strain>
    </source>
</reference>
<dbReference type="GO" id="GO:0005524">
    <property type="term" value="F:ATP binding"/>
    <property type="evidence" value="ECO:0007669"/>
    <property type="project" value="UniProtKB-KW"/>
</dbReference>
<dbReference type="Gene3D" id="1.10.10.60">
    <property type="entry name" value="Homeodomain-like"/>
    <property type="match status" value="1"/>
</dbReference>
<dbReference type="PRINTS" id="PR01590">
    <property type="entry name" value="HTHFIS"/>
</dbReference>
<evidence type="ECO:0000313" key="11">
    <source>
        <dbReference type="EMBL" id="ABQ30680.1"/>
    </source>
</evidence>
<dbReference type="InterPro" id="IPR003593">
    <property type="entry name" value="AAA+_ATPase"/>
</dbReference>
<dbReference type="eggNOG" id="COG2204">
    <property type="taxonomic scope" value="Bacteria"/>
</dbReference>
<keyword evidence="6" id="KW-0010">Activator</keyword>
<dbReference type="CDD" id="cd00009">
    <property type="entry name" value="AAA"/>
    <property type="match status" value="1"/>
</dbReference>
<evidence type="ECO:0000256" key="6">
    <source>
        <dbReference type="ARBA" id="ARBA00023159"/>
    </source>
</evidence>
<dbReference type="InterPro" id="IPR027417">
    <property type="entry name" value="P-loop_NTPase"/>
</dbReference>
<name>A5FYJ8_ACICJ</name>
<keyword evidence="12" id="KW-1185">Reference proteome</keyword>
<keyword evidence="3" id="KW-0902">Two-component regulatory system</keyword>
<feature type="domain" description="Sigma-54 factor interaction" evidence="9">
    <location>
        <begin position="121"/>
        <end position="350"/>
    </location>
</feature>
<evidence type="ECO:0000256" key="1">
    <source>
        <dbReference type="ARBA" id="ARBA00022741"/>
    </source>
</evidence>
<dbReference type="Gene3D" id="3.40.50.300">
    <property type="entry name" value="P-loop containing nucleotide triphosphate hydrolases"/>
    <property type="match status" value="1"/>
</dbReference>
<dbReference type="PROSITE" id="PS50110">
    <property type="entry name" value="RESPONSE_REGULATORY"/>
    <property type="match status" value="1"/>
</dbReference>
<dbReference type="Pfam" id="PF00158">
    <property type="entry name" value="Sigma54_activat"/>
    <property type="match status" value="1"/>
</dbReference>
<dbReference type="PANTHER" id="PTHR32071">
    <property type="entry name" value="TRANSCRIPTIONAL REGULATORY PROTEIN"/>
    <property type="match status" value="1"/>
</dbReference>
<dbReference type="InterPro" id="IPR058031">
    <property type="entry name" value="AAA_lid_NorR"/>
</dbReference>
<evidence type="ECO:0000256" key="7">
    <source>
        <dbReference type="ARBA" id="ARBA00023163"/>
    </source>
</evidence>
<dbReference type="InterPro" id="IPR025662">
    <property type="entry name" value="Sigma_54_int_dom_ATP-bd_1"/>
</dbReference>
<evidence type="ECO:0000313" key="12">
    <source>
        <dbReference type="Proteomes" id="UP000000245"/>
    </source>
</evidence>
<dbReference type="PROSITE" id="PS50045">
    <property type="entry name" value="SIGMA54_INTERACT_4"/>
    <property type="match status" value="1"/>
</dbReference>
<evidence type="ECO:0000259" key="9">
    <source>
        <dbReference type="PROSITE" id="PS50045"/>
    </source>
</evidence>
<accession>A5FYJ8</accession>
<sequence>MRVLIIGSLSGELGVAARIAAARGATLAQAETVDAALECLRADARTDLIICDVTHDFGALMRRLAAERFTTAVVAAGAENDEKAAVDAIRAGAREYLPLPPDSDLIAAILSAVSTEQKGEFIARDPAMRAVLSQADQVAPSTASILITGESGTGKEVLARYIHERSRRRKGPFVALNCAAIPDTLLESELFGHEKGAFSGAIARRTGKFEAADRGTLLLDEIGEMDARLQAKLLRTLQERTVDRIGGDRPVPVDVRILAATNVDLRSAIADGRFREDLFFRLNVMTLRIPPLRQRPGDIAPLAHHFVAHYARLNEVGTKHLTSRAVERLLAYSWRGNVRELENTMHRAVLLSSGPMIDVEHIGIPTEAEEPSYLLSPHAHATAGDTIGSLVGQRVEDVEQALILETLNHCLGNRTHAATILGISIRALRNKLREYAARGAEVPAPHNGVAA</sequence>
<dbReference type="SUPFAM" id="SSF52540">
    <property type="entry name" value="P-loop containing nucleoside triphosphate hydrolases"/>
    <property type="match status" value="1"/>
</dbReference>
<evidence type="ECO:0000256" key="4">
    <source>
        <dbReference type="ARBA" id="ARBA00023015"/>
    </source>
</evidence>
<dbReference type="Pfam" id="PF25601">
    <property type="entry name" value="AAA_lid_14"/>
    <property type="match status" value="1"/>
</dbReference>
<evidence type="ECO:0000256" key="3">
    <source>
        <dbReference type="ARBA" id="ARBA00023012"/>
    </source>
</evidence>
<dbReference type="GO" id="GO:0006355">
    <property type="term" value="P:regulation of DNA-templated transcription"/>
    <property type="evidence" value="ECO:0007669"/>
    <property type="project" value="InterPro"/>
</dbReference>
<dbReference type="PROSITE" id="PS00675">
    <property type="entry name" value="SIGMA54_INTERACT_1"/>
    <property type="match status" value="1"/>
</dbReference>
<protein>
    <submittedName>
        <fullName evidence="11">Two component, sigma54 specific, transcriptional regulator, Fis family</fullName>
    </submittedName>
</protein>
<dbReference type="InterPro" id="IPR011006">
    <property type="entry name" value="CheY-like_superfamily"/>
</dbReference>
<dbReference type="RefSeq" id="WP_011942269.1">
    <property type="nucleotide sequence ID" value="NC_009484.1"/>
</dbReference>
<dbReference type="PANTHER" id="PTHR32071:SF21">
    <property type="entry name" value="TRANSCRIPTIONAL REGULATORY PROTEIN FLGR"/>
    <property type="match status" value="1"/>
</dbReference>
<dbReference type="InterPro" id="IPR009057">
    <property type="entry name" value="Homeodomain-like_sf"/>
</dbReference>
<feature type="domain" description="Response regulatory" evidence="10">
    <location>
        <begin position="2"/>
        <end position="114"/>
    </location>
</feature>
<dbReference type="Pfam" id="PF02954">
    <property type="entry name" value="HTH_8"/>
    <property type="match status" value="1"/>
</dbReference>
<dbReference type="HOGENOM" id="CLU_000445_0_2_5"/>
<dbReference type="GO" id="GO:0000160">
    <property type="term" value="P:phosphorelay signal transduction system"/>
    <property type="evidence" value="ECO:0007669"/>
    <property type="project" value="UniProtKB-KW"/>
</dbReference>
<keyword evidence="2" id="KW-0067">ATP-binding</keyword>
<keyword evidence="4" id="KW-0805">Transcription regulation</keyword>
<gene>
    <name evidence="11" type="ordered locus">Acry_1472</name>
</gene>
<proteinExistence type="predicted"/>
<dbReference type="SUPFAM" id="SSF52172">
    <property type="entry name" value="CheY-like"/>
    <property type="match status" value="1"/>
</dbReference>
<dbReference type="STRING" id="349163.Acry_1472"/>
<dbReference type="KEGG" id="acr:Acry_1472"/>
<dbReference type="InterPro" id="IPR001789">
    <property type="entry name" value="Sig_transdc_resp-reg_receiver"/>
</dbReference>
<evidence type="ECO:0000256" key="2">
    <source>
        <dbReference type="ARBA" id="ARBA00022840"/>
    </source>
</evidence>
<keyword evidence="5" id="KW-0238">DNA-binding</keyword>